<reference evidence="1" key="1">
    <citation type="submission" date="2024-06" db="EMBL/GenBank/DDBJ databases">
        <authorList>
            <person name="Wu L."/>
        </authorList>
    </citation>
    <scope>NUCLEOTIDE SEQUENCE</scope>
    <source>
        <strain evidence="1">W17</strain>
    </source>
</reference>
<dbReference type="AlphaFoldDB" id="A0AAU7X3J9"/>
<proteinExistence type="predicted"/>
<gene>
    <name evidence="1" type="ORF">ABCR88_11150</name>
</gene>
<sequence length="95" mass="10575">MHPAMQARIDGMNALRIRASVATATFYGMINKPAPERAVRYQVVNKGVDAYQVIEIETGLVKGFRFSWKAAINLAQMLEARADGKKVNIQGWNLP</sequence>
<evidence type="ECO:0000313" key="1">
    <source>
        <dbReference type="EMBL" id="XBY26354.1"/>
    </source>
</evidence>
<dbReference type="EMBL" id="CP158490">
    <property type="protein sequence ID" value="XBY26354.1"/>
    <property type="molecule type" value="Genomic_DNA"/>
</dbReference>
<accession>A0AAU7X3J9</accession>
<protein>
    <submittedName>
        <fullName evidence="1">Uncharacterized protein</fullName>
    </submittedName>
</protein>
<dbReference type="RefSeq" id="WP_350404550.1">
    <property type="nucleotide sequence ID" value="NZ_CP158490.1"/>
</dbReference>
<organism evidence="1">
    <name type="scientific">Pseudomonas sp. W17</name>
    <dbReference type="NCBI Taxonomy" id="3144407"/>
    <lineage>
        <taxon>Bacteria</taxon>
        <taxon>Pseudomonadati</taxon>
        <taxon>Pseudomonadota</taxon>
        <taxon>Gammaproteobacteria</taxon>
        <taxon>Pseudomonadales</taxon>
        <taxon>Pseudomonadaceae</taxon>
        <taxon>Pseudomonas</taxon>
    </lineage>
</organism>
<name>A0AAU7X3J9_9PSED</name>